<dbReference type="HOGENOM" id="CLU_041141_5_1_9"/>
<evidence type="ECO:0000259" key="2">
    <source>
        <dbReference type="Pfam" id="PF13280"/>
    </source>
</evidence>
<dbReference type="InterPro" id="IPR036388">
    <property type="entry name" value="WH-like_DNA-bd_sf"/>
</dbReference>
<organism evidence="4 5">
    <name type="scientific">Lachnoclostridium phytofermentans (strain ATCC 700394 / DSM 18823 / ISDg)</name>
    <name type="common">Clostridium phytofermentans</name>
    <dbReference type="NCBI Taxonomy" id="357809"/>
    <lineage>
        <taxon>Bacteria</taxon>
        <taxon>Bacillati</taxon>
        <taxon>Bacillota</taxon>
        <taxon>Clostridia</taxon>
        <taxon>Lachnospirales</taxon>
        <taxon>Lachnospiraceae</taxon>
    </lineage>
</organism>
<dbReference type="InterPro" id="IPR013196">
    <property type="entry name" value="HTH_11"/>
</dbReference>
<dbReference type="InterPro" id="IPR051534">
    <property type="entry name" value="CBASS_pafABC_assoc_protein"/>
</dbReference>
<name>A9KM28_LACP7</name>
<dbReference type="Pfam" id="PF08279">
    <property type="entry name" value="HTH_11"/>
    <property type="match status" value="1"/>
</dbReference>
<dbReference type="PIRSF" id="PIRSF016838">
    <property type="entry name" value="PafC"/>
    <property type="match status" value="1"/>
</dbReference>
<evidence type="ECO:0000259" key="3">
    <source>
        <dbReference type="Pfam" id="PF25583"/>
    </source>
</evidence>
<dbReference type="InterPro" id="IPR057727">
    <property type="entry name" value="WCX_dom"/>
</dbReference>
<dbReference type="InterPro" id="IPR036390">
    <property type="entry name" value="WH_DNA-bd_sf"/>
</dbReference>
<feature type="domain" description="Helix-turn-helix type 11" evidence="1">
    <location>
        <begin position="5"/>
        <end position="57"/>
    </location>
</feature>
<reference evidence="5" key="1">
    <citation type="submission" date="2007-11" db="EMBL/GenBank/DDBJ databases">
        <title>Complete genome sequence of Clostridium phytofermentans ISDg.</title>
        <authorList>
            <person name="Leschine S.B."/>
            <person name="Warnick T.A."/>
            <person name="Blanchard J.L."/>
            <person name="Schnell D.J."/>
            <person name="Petit E.L."/>
            <person name="LaTouf W.G."/>
            <person name="Copeland A."/>
            <person name="Lucas S."/>
            <person name="Lapidus A."/>
            <person name="Barry K."/>
            <person name="Glavina del Rio T."/>
            <person name="Dalin E."/>
            <person name="Tice H."/>
            <person name="Pitluck S."/>
            <person name="Kiss H."/>
            <person name="Brettin T."/>
            <person name="Bruce D."/>
            <person name="Detter J.C."/>
            <person name="Han C."/>
            <person name="Kuske C."/>
            <person name="Schmutz J."/>
            <person name="Larimer F."/>
            <person name="Land M."/>
            <person name="Hauser L."/>
            <person name="Kyrpides N."/>
            <person name="Kim E.A."/>
            <person name="Richardson P."/>
        </authorList>
    </citation>
    <scope>NUCLEOTIDE SEQUENCE [LARGE SCALE GENOMIC DNA]</scope>
    <source>
        <strain evidence="5">ATCC 700394 / DSM 18823 / ISDg</strain>
    </source>
</reference>
<gene>
    <name evidence="4" type="ordered locus">Cphy_0991</name>
</gene>
<dbReference type="RefSeq" id="WP_012199017.1">
    <property type="nucleotide sequence ID" value="NC_010001.1"/>
</dbReference>
<dbReference type="STRING" id="357809.Cphy_0991"/>
<dbReference type="eggNOG" id="COG2378">
    <property type="taxonomic scope" value="Bacteria"/>
</dbReference>
<dbReference type="Gene3D" id="1.10.10.10">
    <property type="entry name" value="Winged helix-like DNA-binding domain superfamily/Winged helix DNA-binding domain"/>
    <property type="match status" value="1"/>
</dbReference>
<proteinExistence type="predicted"/>
<dbReference type="PROSITE" id="PS52050">
    <property type="entry name" value="WYL"/>
    <property type="match status" value="1"/>
</dbReference>
<feature type="domain" description="WYL" evidence="2">
    <location>
        <begin position="133"/>
        <end position="197"/>
    </location>
</feature>
<dbReference type="Pfam" id="PF13280">
    <property type="entry name" value="WYL"/>
    <property type="match status" value="1"/>
</dbReference>
<keyword evidence="5" id="KW-1185">Reference proteome</keyword>
<sequence>MKIDRLIGIITVLQNNKKVTAPYLAKKFEVSRRTINRDIEDICKAGIPIVTTQGNDGGISIMEGFKLDTTIFTTEELEAILVGLKSFDSVSAHSASHKLIHKISPNRPTLMSLADSISIDLSSHYKDSLAPKIAQLREAIQQKRVVMFHYYYKKGEDDKKIEPYQIVFQWSSWYVFGFCLKKREFRLYKLNRLWDLQTTEEEFIQREVPEEFLDFNRHIPDNYEITVVFDSSEKYRLIEEYCFGCFREMEDGKLLFKRGFTNIDVAIDWFLGFGDRAEILEPIEMRTLIKEKIQKMSERYQF</sequence>
<dbReference type="PANTHER" id="PTHR34580">
    <property type="match status" value="1"/>
</dbReference>
<evidence type="ECO:0000313" key="5">
    <source>
        <dbReference type="Proteomes" id="UP000000370"/>
    </source>
</evidence>
<protein>
    <submittedName>
        <fullName evidence="4">Helix-turn-helix type 11 domain protein</fullName>
    </submittedName>
</protein>
<dbReference type="OrthoDB" id="9815009at2"/>
<accession>A9KM28</accession>
<dbReference type="SUPFAM" id="SSF46785">
    <property type="entry name" value="Winged helix' DNA-binding domain"/>
    <property type="match status" value="1"/>
</dbReference>
<dbReference type="AlphaFoldDB" id="A9KM28"/>
<evidence type="ECO:0000313" key="4">
    <source>
        <dbReference type="EMBL" id="ABX41371.1"/>
    </source>
</evidence>
<dbReference type="InterPro" id="IPR028349">
    <property type="entry name" value="PafC-like"/>
</dbReference>
<dbReference type="Proteomes" id="UP000000370">
    <property type="component" value="Chromosome"/>
</dbReference>
<dbReference type="InterPro" id="IPR026881">
    <property type="entry name" value="WYL_dom"/>
</dbReference>
<dbReference type="KEGG" id="cpy:Cphy_0991"/>
<evidence type="ECO:0000259" key="1">
    <source>
        <dbReference type="Pfam" id="PF08279"/>
    </source>
</evidence>
<dbReference type="Pfam" id="PF25583">
    <property type="entry name" value="WCX"/>
    <property type="match status" value="1"/>
</dbReference>
<dbReference type="PANTHER" id="PTHR34580:SF1">
    <property type="entry name" value="PROTEIN PAFC"/>
    <property type="match status" value="1"/>
</dbReference>
<dbReference type="EMBL" id="CP000885">
    <property type="protein sequence ID" value="ABX41371.1"/>
    <property type="molecule type" value="Genomic_DNA"/>
</dbReference>
<feature type="domain" description="WCX" evidence="3">
    <location>
        <begin position="222"/>
        <end position="296"/>
    </location>
</feature>